<comment type="caution">
    <text evidence="1">The sequence shown here is derived from an EMBL/GenBank/DDBJ whole genome shotgun (WGS) entry which is preliminary data.</text>
</comment>
<dbReference type="InterPro" id="IPR012675">
    <property type="entry name" value="Beta-grasp_dom_sf"/>
</dbReference>
<dbReference type="CDD" id="cd00754">
    <property type="entry name" value="Ubl_MoaD"/>
    <property type="match status" value="1"/>
</dbReference>
<gene>
    <name evidence="1" type="primary">moaD</name>
    <name evidence="1" type="ORF">MPOCJGCO_2934</name>
</gene>
<evidence type="ECO:0000313" key="2">
    <source>
        <dbReference type="Proteomes" id="UP001055057"/>
    </source>
</evidence>
<dbReference type="EMBL" id="BPRB01000165">
    <property type="protein sequence ID" value="GJE60816.1"/>
    <property type="molecule type" value="Genomic_DNA"/>
</dbReference>
<evidence type="ECO:0000313" key="1">
    <source>
        <dbReference type="EMBL" id="GJE60816.1"/>
    </source>
</evidence>
<protein>
    <submittedName>
        <fullName evidence="1">Molybdopterin synthase sulfur carrier subunit</fullName>
    </submittedName>
</protein>
<organism evidence="1 2">
    <name type="scientific">Methylobacterium trifolii</name>
    <dbReference type="NCBI Taxonomy" id="1003092"/>
    <lineage>
        <taxon>Bacteria</taxon>
        <taxon>Pseudomonadati</taxon>
        <taxon>Pseudomonadota</taxon>
        <taxon>Alphaproteobacteria</taxon>
        <taxon>Hyphomicrobiales</taxon>
        <taxon>Methylobacteriaceae</taxon>
        <taxon>Methylobacterium</taxon>
    </lineage>
</organism>
<dbReference type="InterPro" id="IPR016155">
    <property type="entry name" value="Mopterin_synth/thiamin_S_b"/>
</dbReference>
<dbReference type="Proteomes" id="UP001055057">
    <property type="component" value="Unassembled WGS sequence"/>
</dbReference>
<name>A0ABQ4U233_9HYPH</name>
<dbReference type="SUPFAM" id="SSF54285">
    <property type="entry name" value="MoaD/ThiS"/>
    <property type="match status" value="1"/>
</dbReference>
<keyword evidence="2" id="KW-1185">Reference proteome</keyword>
<proteinExistence type="predicted"/>
<dbReference type="NCBIfam" id="TIGR01682">
    <property type="entry name" value="moaD"/>
    <property type="match status" value="1"/>
</dbReference>
<reference evidence="1" key="1">
    <citation type="journal article" date="2021" name="Front. Microbiol.">
        <title>Comprehensive Comparative Genomics and Phenotyping of Methylobacterium Species.</title>
        <authorList>
            <person name="Alessa O."/>
            <person name="Ogura Y."/>
            <person name="Fujitani Y."/>
            <person name="Takami H."/>
            <person name="Hayashi T."/>
            <person name="Sahin N."/>
            <person name="Tani A."/>
        </authorList>
    </citation>
    <scope>NUCLEOTIDE SEQUENCE</scope>
    <source>
        <strain evidence="1">DSM 23632</strain>
    </source>
</reference>
<sequence length="83" mass="8987">MKLVYFAWVRERIGRPEETVTPPAEVATVADLIGWLKGRGEEYAYAFENAGVVRAAIDRVHAKPDAPIAGAAEIAFFPPMTGG</sequence>
<dbReference type="InterPro" id="IPR003749">
    <property type="entry name" value="ThiS/MoaD-like"/>
</dbReference>
<dbReference type="Pfam" id="PF02597">
    <property type="entry name" value="ThiS"/>
    <property type="match status" value="1"/>
</dbReference>
<dbReference type="RefSeq" id="WP_238183399.1">
    <property type="nucleotide sequence ID" value="NZ_BPRB01000165.1"/>
</dbReference>
<dbReference type="Gene3D" id="3.10.20.30">
    <property type="match status" value="1"/>
</dbReference>
<accession>A0ABQ4U233</accession>
<reference evidence="1" key="2">
    <citation type="submission" date="2021-08" db="EMBL/GenBank/DDBJ databases">
        <authorList>
            <person name="Tani A."/>
            <person name="Ola A."/>
            <person name="Ogura Y."/>
            <person name="Katsura K."/>
            <person name="Hayashi T."/>
        </authorList>
    </citation>
    <scope>NUCLEOTIDE SEQUENCE</scope>
    <source>
        <strain evidence="1">DSM 23632</strain>
    </source>
</reference>